<dbReference type="Pfam" id="PF11351">
    <property type="entry name" value="GTA_holin_3TM"/>
    <property type="match status" value="1"/>
</dbReference>
<dbReference type="EMBL" id="CP014525">
    <property type="protein sequence ID" value="AMW34356.1"/>
    <property type="molecule type" value="Genomic_DNA"/>
</dbReference>
<feature type="transmembrane region" description="Helical" evidence="2">
    <location>
        <begin position="82"/>
        <end position="102"/>
    </location>
</feature>
<dbReference type="AlphaFoldDB" id="A0A143DCG0"/>
<name>A0A143DCG0_9PROT</name>
<gene>
    <name evidence="3" type="ORF">AY555_03195</name>
</gene>
<dbReference type="STRING" id="1549855.AY555_03195"/>
<dbReference type="RefSeq" id="WP_066133369.1">
    <property type="nucleotide sequence ID" value="NZ_CP014525.1"/>
</dbReference>
<protein>
    <recommendedName>
        <fullName evidence="5">Holin</fullName>
    </recommendedName>
</protein>
<dbReference type="InterPro" id="IPR021497">
    <property type="entry name" value="GTA_holin_3TM"/>
</dbReference>
<reference evidence="3 4" key="1">
    <citation type="submission" date="2016-02" db="EMBL/GenBank/DDBJ databases">
        <title>Complete Genome of H5569, the type strain of the newly described species Haematospirillium jordaniae.</title>
        <authorList>
            <person name="Nicholson A.C."/>
            <person name="Humrighouse B.W."/>
            <person name="Loparov V."/>
            <person name="McQuiston J.R."/>
        </authorList>
    </citation>
    <scope>NUCLEOTIDE SEQUENCE [LARGE SCALE GENOMIC DNA]</scope>
    <source>
        <strain evidence="3 4">H5569</strain>
    </source>
</reference>
<dbReference type="GeneID" id="53316156"/>
<keyword evidence="2" id="KW-0812">Transmembrane</keyword>
<evidence type="ECO:0000313" key="4">
    <source>
        <dbReference type="Proteomes" id="UP000076066"/>
    </source>
</evidence>
<sequence>MEKTKSAVTISGLVSHLAQITKQTPSSRQNHTIHTHHPISTWDRGIDSLNRLPRPLMALGVIALMAWPAINPRTFAEAMQSYAMMPDWLVQLVMAVVLAYFVSRTVEKIREKSSASGTSSAHVAASTEDTERAPVIGRSATRKIPESQA</sequence>
<organism evidence="3 4">
    <name type="scientific">Haematospirillum jordaniae</name>
    <dbReference type="NCBI Taxonomy" id="1549855"/>
    <lineage>
        <taxon>Bacteria</taxon>
        <taxon>Pseudomonadati</taxon>
        <taxon>Pseudomonadota</taxon>
        <taxon>Alphaproteobacteria</taxon>
        <taxon>Rhodospirillales</taxon>
        <taxon>Novispirillaceae</taxon>
        <taxon>Haematospirillum</taxon>
    </lineage>
</organism>
<proteinExistence type="predicted"/>
<evidence type="ECO:0000256" key="1">
    <source>
        <dbReference type="SAM" id="MobiDB-lite"/>
    </source>
</evidence>
<dbReference type="OrthoDB" id="7355053at2"/>
<keyword evidence="4" id="KW-1185">Reference proteome</keyword>
<keyword evidence="2" id="KW-1133">Transmembrane helix</keyword>
<accession>A0A143DCG0</accession>
<dbReference type="Proteomes" id="UP000076066">
    <property type="component" value="Chromosome"/>
</dbReference>
<feature type="transmembrane region" description="Helical" evidence="2">
    <location>
        <begin position="52"/>
        <end position="70"/>
    </location>
</feature>
<evidence type="ECO:0008006" key="5">
    <source>
        <dbReference type="Google" id="ProtNLM"/>
    </source>
</evidence>
<dbReference type="KEGG" id="hjo:AY555_03195"/>
<keyword evidence="2" id="KW-0472">Membrane</keyword>
<evidence type="ECO:0000256" key="2">
    <source>
        <dbReference type="SAM" id="Phobius"/>
    </source>
</evidence>
<evidence type="ECO:0000313" key="3">
    <source>
        <dbReference type="EMBL" id="AMW34356.1"/>
    </source>
</evidence>
<feature type="region of interest" description="Disordered" evidence="1">
    <location>
        <begin position="111"/>
        <end position="149"/>
    </location>
</feature>